<evidence type="ECO:0008006" key="3">
    <source>
        <dbReference type="Google" id="ProtNLM"/>
    </source>
</evidence>
<sequence length="82" mass="9425">MGGDGVVVDYDYCLNHMVVVHKMNIKEDPMQMPLLFADFWIRVHDLIKVLVSELLAMQFGNFVGSFLHYDATTITSGRQEYI</sequence>
<dbReference type="Proteomes" id="UP000593573">
    <property type="component" value="Unassembled WGS sequence"/>
</dbReference>
<protein>
    <recommendedName>
        <fullName evidence="3">DUF4283 domain-containing protein</fullName>
    </recommendedName>
</protein>
<dbReference type="OrthoDB" id="989295at2759"/>
<dbReference type="EMBL" id="JABFAB010000004">
    <property type="protein sequence ID" value="MBA0645887.1"/>
    <property type="molecule type" value="Genomic_DNA"/>
</dbReference>
<accession>A0A7J8U5X4</accession>
<feature type="non-terminal residue" evidence="1">
    <location>
        <position position="82"/>
    </location>
</feature>
<gene>
    <name evidence="1" type="ORF">Goklo_013918</name>
</gene>
<comment type="caution">
    <text evidence="1">The sequence shown here is derived from an EMBL/GenBank/DDBJ whole genome shotgun (WGS) entry which is preliminary data.</text>
</comment>
<keyword evidence="2" id="KW-1185">Reference proteome</keyword>
<reference evidence="1 2" key="1">
    <citation type="journal article" date="2019" name="Genome Biol. Evol.">
        <title>Insights into the evolution of the New World diploid cottons (Gossypium, subgenus Houzingenia) based on genome sequencing.</title>
        <authorList>
            <person name="Grover C.E."/>
            <person name="Arick M.A. 2nd"/>
            <person name="Thrash A."/>
            <person name="Conover J.L."/>
            <person name="Sanders W.S."/>
            <person name="Peterson D.G."/>
            <person name="Frelichowski J.E."/>
            <person name="Scheffler J.A."/>
            <person name="Scheffler B.E."/>
            <person name="Wendel J.F."/>
        </authorList>
    </citation>
    <scope>NUCLEOTIDE SEQUENCE [LARGE SCALE GENOMIC DNA]</scope>
    <source>
        <strain evidence="1">57</strain>
        <tissue evidence="1">Leaf</tissue>
    </source>
</reference>
<evidence type="ECO:0000313" key="2">
    <source>
        <dbReference type="Proteomes" id="UP000593573"/>
    </source>
</evidence>
<evidence type="ECO:0000313" key="1">
    <source>
        <dbReference type="EMBL" id="MBA0645887.1"/>
    </source>
</evidence>
<dbReference type="AlphaFoldDB" id="A0A7J8U5X4"/>
<proteinExistence type="predicted"/>
<name>A0A7J8U5X4_9ROSI</name>
<organism evidence="1 2">
    <name type="scientific">Gossypium klotzschianum</name>
    <dbReference type="NCBI Taxonomy" id="34286"/>
    <lineage>
        <taxon>Eukaryota</taxon>
        <taxon>Viridiplantae</taxon>
        <taxon>Streptophyta</taxon>
        <taxon>Embryophyta</taxon>
        <taxon>Tracheophyta</taxon>
        <taxon>Spermatophyta</taxon>
        <taxon>Magnoliopsida</taxon>
        <taxon>eudicotyledons</taxon>
        <taxon>Gunneridae</taxon>
        <taxon>Pentapetalae</taxon>
        <taxon>rosids</taxon>
        <taxon>malvids</taxon>
        <taxon>Malvales</taxon>
        <taxon>Malvaceae</taxon>
        <taxon>Malvoideae</taxon>
        <taxon>Gossypium</taxon>
    </lineage>
</organism>